<organism evidence="4 5">
    <name type="scientific">Microscilla marina ATCC 23134</name>
    <dbReference type="NCBI Taxonomy" id="313606"/>
    <lineage>
        <taxon>Bacteria</taxon>
        <taxon>Pseudomonadati</taxon>
        <taxon>Bacteroidota</taxon>
        <taxon>Cytophagia</taxon>
        <taxon>Cytophagales</taxon>
        <taxon>Microscillaceae</taxon>
        <taxon>Microscilla</taxon>
    </lineage>
</organism>
<protein>
    <recommendedName>
        <fullName evidence="3">ARG and Rhodanese-Phosphatase-superfamily-associated domain-containing protein</fullName>
    </recommendedName>
</protein>
<keyword evidence="2" id="KW-0732">Signal</keyword>
<evidence type="ECO:0000256" key="1">
    <source>
        <dbReference type="SAM" id="MobiDB-lite"/>
    </source>
</evidence>
<accession>A1ZDG9</accession>
<dbReference type="Pfam" id="PF20208">
    <property type="entry name" value="ARPP-1"/>
    <property type="match status" value="1"/>
</dbReference>
<sequence>MKIIHILSLLLLAGFCGSLQAQQFNRQHVKISYDKGTTAGNKKNFTYKNLRLYPIRASKTFLKDSKNIGKYTPLKVALKTKKVVITEQSAPSNVTTNPNTNNVRGSVDTTTQRSSNTVSTRVRRLHRVDTAQVRQARRQHRQHQVQRRNVYLPQNIQNRRGGSSASVNNLYIENKSQDTLYIMAGEIVQGGKQDRVIAQDMVIPPNSGKINLSVFCVEKGRWSYKKSKNKDNFDGYYGVSSIALRKVVDTEQKQQKVWKEVERSNAKNAVKSGTSAYTEQKKNAKFKKEYLAYTHFFKNKFKGKSNVIGVIVATGDRVVGCDMFASPHLFQSQYQNLLGSYINEAVTDGAPVQIAEAKVEKYMSDLLDKELKNETELKKKGKVFKHNRKKLHVSKY</sequence>
<name>A1ZDG9_MICM2</name>
<dbReference type="eggNOG" id="ENOG502ZBGR">
    <property type="taxonomic scope" value="Bacteria"/>
</dbReference>
<dbReference type="EMBL" id="AAWS01000002">
    <property type="protein sequence ID" value="EAY31707.1"/>
    <property type="molecule type" value="Genomic_DNA"/>
</dbReference>
<feature type="signal peptide" evidence="2">
    <location>
        <begin position="1"/>
        <end position="21"/>
    </location>
</feature>
<gene>
    <name evidence="4" type="ORF">M23134_05213</name>
</gene>
<keyword evidence="5" id="KW-1185">Reference proteome</keyword>
<feature type="compositionally biased region" description="Low complexity" evidence="1">
    <location>
        <begin position="93"/>
        <end position="118"/>
    </location>
</feature>
<feature type="domain" description="ARG and Rhodanese-Phosphatase-superfamily-associated" evidence="3">
    <location>
        <begin position="163"/>
        <end position="377"/>
    </location>
</feature>
<feature type="chain" id="PRO_5002642085" description="ARG and Rhodanese-Phosphatase-superfamily-associated domain-containing protein" evidence="2">
    <location>
        <begin position="22"/>
        <end position="396"/>
    </location>
</feature>
<reference evidence="4 5" key="1">
    <citation type="submission" date="2007-01" db="EMBL/GenBank/DDBJ databases">
        <authorList>
            <person name="Haygood M."/>
            <person name="Podell S."/>
            <person name="Anderson C."/>
            <person name="Hopkinson B."/>
            <person name="Roe K."/>
            <person name="Barbeau K."/>
            <person name="Gaasterland T."/>
            <person name="Ferriera S."/>
            <person name="Johnson J."/>
            <person name="Kravitz S."/>
            <person name="Beeson K."/>
            <person name="Sutton G."/>
            <person name="Rogers Y.-H."/>
            <person name="Friedman R."/>
            <person name="Frazier M."/>
            <person name="Venter J.C."/>
        </authorList>
    </citation>
    <scope>NUCLEOTIDE SEQUENCE [LARGE SCALE GENOMIC DNA]</scope>
    <source>
        <strain evidence="4 5">ATCC 23134</strain>
    </source>
</reference>
<evidence type="ECO:0000259" key="3">
    <source>
        <dbReference type="Pfam" id="PF20208"/>
    </source>
</evidence>
<evidence type="ECO:0000256" key="2">
    <source>
        <dbReference type="SAM" id="SignalP"/>
    </source>
</evidence>
<proteinExistence type="predicted"/>
<feature type="region of interest" description="Disordered" evidence="1">
    <location>
        <begin position="89"/>
        <end position="118"/>
    </location>
</feature>
<dbReference type="OrthoDB" id="9796904at2"/>
<dbReference type="InterPro" id="IPR046699">
    <property type="entry name" value="ARPP-1"/>
</dbReference>
<comment type="caution">
    <text evidence="4">The sequence shown here is derived from an EMBL/GenBank/DDBJ whole genome shotgun (WGS) entry which is preliminary data.</text>
</comment>
<dbReference type="AlphaFoldDB" id="A1ZDG9"/>
<evidence type="ECO:0000313" key="5">
    <source>
        <dbReference type="Proteomes" id="UP000004095"/>
    </source>
</evidence>
<evidence type="ECO:0000313" key="4">
    <source>
        <dbReference type="EMBL" id="EAY31707.1"/>
    </source>
</evidence>
<dbReference type="RefSeq" id="WP_002693540.1">
    <property type="nucleotide sequence ID" value="NZ_AAWS01000002.1"/>
</dbReference>
<dbReference type="Proteomes" id="UP000004095">
    <property type="component" value="Unassembled WGS sequence"/>
</dbReference>